<feature type="domain" description="ABC transporter" evidence="5">
    <location>
        <begin position="13"/>
        <end position="186"/>
    </location>
</feature>
<gene>
    <name evidence="6" type="ORF">J2Z60_000702</name>
</gene>
<dbReference type="InterPro" id="IPR003439">
    <property type="entry name" value="ABC_transporter-like_ATP-bd"/>
</dbReference>
<keyword evidence="2" id="KW-0547">Nucleotide-binding</keyword>
<dbReference type="PANTHER" id="PTHR19211">
    <property type="entry name" value="ATP-BINDING TRANSPORT PROTEIN-RELATED"/>
    <property type="match status" value="1"/>
</dbReference>
<dbReference type="Gene3D" id="3.40.50.300">
    <property type="entry name" value="P-loop containing nucleotide triphosphate hydrolases"/>
    <property type="match status" value="3"/>
</dbReference>
<evidence type="ECO:0000313" key="6">
    <source>
        <dbReference type="EMBL" id="MBP2057531.1"/>
    </source>
</evidence>
<evidence type="ECO:0000256" key="3">
    <source>
        <dbReference type="ARBA" id="ARBA00022840"/>
    </source>
</evidence>
<dbReference type="EMBL" id="JAGGLU010000003">
    <property type="protein sequence ID" value="MBP2057531.1"/>
    <property type="molecule type" value="Genomic_DNA"/>
</dbReference>
<dbReference type="PANTHER" id="PTHR19211:SF14">
    <property type="entry name" value="ATP-BINDING CASSETTE SUB-FAMILY F MEMBER 1"/>
    <property type="match status" value="1"/>
</dbReference>
<dbReference type="RefSeq" id="WP_209686279.1">
    <property type="nucleotide sequence ID" value="NZ_JAGGLU010000003.1"/>
</dbReference>
<keyword evidence="1" id="KW-0677">Repeat</keyword>
<sequence length="464" mass="53392">MLNNTTINKNTVLTFNKVSLSFLNRQLFTDFTFSVSSGERVAIIGPNGIGKTTLFKLILGELKPDHGKVTSFGLANYVPQVTNEYISDEQSAGQRRLELIENTIWLPGSLLLLDEPTVYLDQNNINNLKYLLKDYDGTILLASHDMDFIDSFCTRSLILEPNKVLDYPGNYTQYQEHLKRMQQTIANFNQKQRSDMEKLHDKIQSLTQKNKEFNHHVTPLKKVTQGRYPSRSKDRIQRGLSSRLKRAQRELSHLPSEKKLYQHRVLLPRIDRKVVKKKNYQLRIAEILSPKGQVLLENTKFEFNLGESVGLLGDNGSGKTTFLKYLMNQKDMLSAVYVGLNAKITDDTLSVIDFFKNTVLSKTEIKRLLVMMDLFVDLDTKLSVLSGGELAKLALFRNLYLNQTKILLLDEPTNYLDPESVRAFSKLLEQSQLTCIIASHNEKFLKQFCKRQYRISDKKLIELR</sequence>
<protein>
    <submittedName>
        <fullName evidence="6">Macrolide transport system ATP-binding/permease protein</fullName>
    </submittedName>
</protein>
<dbReference type="InterPro" id="IPR050611">
    <property type="entry name" value="ABCF"/>
</dbReference>
<dbReference type="GO" id="GO:0005524">
    <property type="term" value="F:ATP binding"/>
    <property type="evidence" value="ECO:0007669"/>
    <property type="project" value="UniProtKB-KW"/>
</dbReference>
<keyword evidence="3 6" id="KW-0067">ATP-binding</keyword>
<evidence type="ECO:0000256" key="2">
    <source>
        <dbReference type="ARBA" id="ARBA00022741"/>
    </source>
</evidence>
<reference evidence="6 7" key="1">
    <citation type="submission" date="2021-03" db="EMBL/GenBank/DDBJ databases">
        <title>Genomic Encyclopedia of Type Strains, Phase IV (KMG-IV): sequencing the most valuable type-strain genomes for metagenomic binning, comparative biology and taxonomic classification.</title>
        <authorList>
            <person name="Goeker M."/>
        </authorList>
    </citation>
    <scope>NUCLEOTIDE SEQUENCE [LARGE SCALE GENOMIC DNA]</scope>
    <source>
        <strain evidence="6 7">DSM 101872</strain>
    </source>
</reference>
<dbReference type="SUPFAM" id="SSF52540">
    <property type="entry name" value="P-loop containing nucleoside triphosphate hydrolases"/>
    <property type="match status" value="2"/>
</dbReference>
<evidence type="ECO:0000256" key="4">
    <source>
        <dbReference type="SAM" id="Coils"/>
    </source>
</evidence>
<proteinExistence type="predicted"/>
<comment type="caution">
    <text evidence="6">The sequence shown here is derived from an EMBL/GenBank/DDBJ whole genome shotgun (WGS) entry which is preliminary data.</text>
</comment>
<dbReference type="InterPro" id="IPR027417">
    <property type="entry name" value="P-loop_NTPase"/>
</dbReference>
<evidence type="ECO:0000259" key="5">
    <source>
        <dbReference type="PROSITE" id="PS50893"/>
    </source>
</evidence>
<evidence type="ECO:0000313" key="7">
    <source>
        <dbReference type="Proteomes" id="UP001519292"/>
    </source>
</evidence>
<dbReference type="SMART" id="SM00382">
    <property type="entry name" value="AAA"/>
    <property type="match status" value="2"/>
</dbReference>
<evidence type="ECO:0000256" key="1">
    <source>
        <dbReference type="ARBA" id="ARBA00022737"/>
    </source>
</evidence>
<dbReference type="PROSITE" id="PS50893">
    <property type="entry name" value="ABC_TRANSPORTER_2"/>
    <property type="match status" value="1"/>
</dbReference>
<dbReference type="Pfam" id="PF00005">
    <property type="entry name" value="ABC_tran"/>
    <property type="match status" value="2"/>
</dbReference>
<feature type="coiled-coil region" evidence="4">
    <location>
        <begin position="171"/>
        <end position="216"/>
    </location>
</feature>
<dbReference type="CDD" id="cd03221">
    <property type="entry name" value="ABCF_EF-3"/>
    <property type="match status" value="1"/>
</dbReference>
<keyword evidence="4" id="KW-0175">Coiled coil</keyword>
<dbReference type="InterPro" id="IPR003593">
    <property type="entry name" value="AAA+_ATPase"/>
</dbReference>
<dbReference type="Proteomes" id="UP001519292">
    <property type="component" value="Unassembled WGS sequence"/>
</dbReference>
<accession>A0ABS4MCW9</accession>
<keyword evidence="7" id="KW-1185">Reference proteome</keyword>
<name>A0ABS4MCW9_9LACO</name>
<organism evidence="6 7">
    <name type="scientific">Lactobacillus colini</name>
    <dbReference type="NCBI Taxonomy" id="1819254"/>
    <lineage>
        <taxon>Bacteria</taxon>
        <taxon>Bacillati</taxon>
        <taxon>Bacillota</taxon>
        <taxon>Bacilli</taxon>
        <taxon>Lactobacillales</taxon>
        <taxon>Lactobacillaceae</taxon>
        <taxon>Lactobacillus</taxon>
    </lineage>
</organism>